<gene>
    <name evidence="2" type="ORF">Salmuc_00416</name>
</gene>
<dbReference type="AlphaFoldDB" id="S9RRL0"/>
<dbReference type="HOGENOM" id="CLU_124462_0_0_5"/>
<reference evidence="3" key="1">
    <citation type="journal article" date="2014" name="Stand. Genomic Sci.">
        <title>Genome sequence of the exopolysaccharide-producing Salipiger mucosus type strain (DSM 16094(T)), a moderately halophilic member of the Roseobacter clade.</title>
        <authorList>
            <person name="Riedel T."/>
            <person name="Spring S."/>
            <person name="Fiebig A."/>
            <person name="Petersen J."/>
            <person name="Kyrpides N.C."/>
            <person name="Goker M."/>
            <person name="Klenk H.P."/>
        </authorList>
    </citation>
    <scope>NUCLEOTIDE SEQUENCE [LARGE SCALE GENOMIC DNA]</scope>
    <source>
        <strain evidence="3">DSM 16094</strain>
    </source>
</reference>
<keyword evidence="3" id="KW-1185">Reference proteome</keyword>
<proteinExistence type="predicted"/>
<evidence type="ECO:0000313" key="2">
    <source>
        <dbReference type="EMBL" id="EPX76584.1"/>
    </source>
</evidence>
<dbReference type="Proteomes" id="UP000015347">
    <property type="component" value="Unassembled WGS sequence"/>
</dbReference>
<name>S9RRL0_9RHOB</name>
<feature type="chain" id="PRO_5004556175" description="Outer membrane protein beta-barrel domain-containing protein" evidence="1">
    <location>
        <begin position="23"/>
        <end position="187"/>
    </location>
</feature>
<sequence length="187" mass="19646">MIKARLFAILGLALGGATTAQADGTFLQFDLAPETQDAVFAGTRGKVSFGANYSGYDGGWSSGAFVARDVAFEGIGTLKLGPSLGTTDEADDWSLGAKVVAERYQPTSFGFMFLAAQFNTIDNDWFALVQVGDGKGLSVDFSAGGSDTYDERTIAVNSRIGDGPVSLRAGYRFLAETGFIGVSVNTY</sequence>
<protein>
    <recommendedName>
        <fullName evidence="4">Outer membrane protein beta-barrel domain-containing protein</fullName>
    </recommendedName>
</protein>
<evidence type="ECO:0000256" key="1">
    <source>
        <dbReference type="SAM" id="SignalP"/>
    </source>
</evidence>
<dbReference type="EMBL" id="APVH01000046">
    <property type="protein sequence ID" value="EPX76584.1"/>
    <property type="molecule type" value="Genomic_DNA"/>
</dbReference>
<evidence type="ECO:0008006" key="4">
    <source>
        <dbReference type="Google" id="ProtNLM"/>
    </source>
</evidence>
<dbReference type="eggNOG" id="ENOG5032U7M">
    <property type="taxonomic scope" value="Bacteria"/>
</dbReference>
<evidence type="ECO:0000313" key="3">
    <source>
        <dbReference type="Proteomes" id="UP000015347"/>
    </source>
</evidence>
<feature type="signal peptide" evidence="1">
    <location>
        <begin position="1"/>
        <end position="22"/>
    </location>
</feature>
<comment type="caution">
    <text evidence="2">The sequence shown here is derived from an EMBL/GenBank/DDBJ whole genome shotgun (WGS) entry which is preliminary data.</text>
</comment>
<keyword evidence="1" id="KW-0732">Signal</keyword>
<accession>S9RRL0</accession>
<dbReference type="OrthoDB" id="7741116at2"/>
<dbReference type="RefSeq" id="WP_020039301.1">
    <property type="nucleotide sequence ID" value="NZ_KE557282.1"/>
</dbReference>
<organism evidence="2 3">
    <name type="scientific">Salipiger mucosus DSM 16094</name>
    <dbReference type="NCBI Taxonomy" id="1123237"/>
    <lineage>
        <taxon>Bacteria</taxon>
        <taxon>Pseudomonadati</taxon>
        <taxon>Pseudomonadota</taxon>
        <taxon>Alphaproteobacteria</taxon>
        <taxon>Rhodobacterales</taxon>
        <taxon>Roseobacteraceae</taxon>
        <taxon>Salipiger</taxon>
    </lineage>
</organism>